<evidence type="ECO:0008006" key="4">
    <source>
        <dbReference type="Google" id="ProtNLM"/>
    </source>
</evidence>
<keyword evidence="3" id="KW-1185">Reference proteome</keyword>
<dbReference type="Proteomes" id="UP001651158">
    <property type="component" value="Unassembled WGS sequence"/>
</dbReference>
<feature type="compositionally biased region" description="Basic residues" evidence="1">
    <location>
        <begin position="240"/>
        <end position="250"/>
    </location>
</feature>
<organism evidence="2 3">
    <name type="scientific">Taenia crassiceps</name>
    <dbReference type="NCBI Taxonomy" id="6207"/>
    <lineage>
        <taxon>Eukaryota</taxon>
        <taxon>Metazoa</taxon>
        <taxon>Spiralia</taxon>
        <taxon>Lophotrochozoa</taxon>
        <taxon>Platyhelminthes</taxon>
        <taxon>Cestoda</taxon>
        <taxon>Eucestoda</taxon>
        <taxon>Cyclophyllidea</taxon>
        <taxon>Taeniidae</taxon>
        <taxon>Taenia</taxon>
    </lineage>
</organism>
<evidence type="ECO:0000313" key="3">
    <source>
        <dbReference type="Proteomes" id="UP001651158"/>
    </source>
</evidence>
<dbReference type="EMBL" id="JAKROA010000017">
    <property type="protein sequence ID" value="KAL5103483.1"/>
    <property type="molecule type" value="Genomic_DNA"/>
</dbReference>
<evidence type="ECO:0000256" key="1">
    <source>
        <dbReference type="SAM" id="MobiDB-lite"/>
    </source>
</evidence>
<sequence length="463" mass="53004">MSVAVTHTPRFYSRNGCSGPKYPPEFTCSAVLLERKFIASHRPPPPIDADRLARTITVQKGTQRDFSVCAFGDRLLLHAMSKGLDLPEIFFDDIVQIEVLSSKQNILFILCGRRGVGCYYFFKIIDYGMADRIKELAGRTNPNLMHGRESYGSSTHNPLRSRVYERQLPKENVYAYDNPRMERDYSAPPSLFSDDGSTASAFSLSRQNSFIGWEGYKRNQSSGYGRAIQGKQSSINPHRSSSRSRSHSPRKSNEKALYIKAQGVPNRRKASSTRRKRQPLVVLEDNRPRSKPVSRPATHSNKHKRGPRFANTSQKHGKSRPNYKGATIVRRAYDAEDKSELSESTYDLADEVQIGSHPYPHASRLRNVDYQVEEMDEYDWESVDSWDLAEGRSYRLLRGVTNNAPRSRGRQPKDGDYSIDEESNSSVDSLYLERNMEHGTHFPQRHINYLPELKEKFHQFNLD</sequence>
<reference evidence="2 3" key="1">
    <citation type="journal article" date="2022" name="Front. Cell. Infect. Microbiol.">
        <title>The Genomes of Two Strains of Taenia crassiceps the Animal Model for the Study of Human Cysticercosis.</title>
        <authorList>
            <person name="Bobes R.J."/>
            <person name="Estrada K."/>
            <person name="Rios-Valencia D.G."/>
            <person name="Calderon-Gallegos A."/>
            <person name="de la Torre P."/>
            <person name="Carrero J.C."/>
            <person name="Sanchez-Flores A."/>
            <person name="Laclette J.P."/>
        </authorList>
    </citation>
    <scope>NUCLEOTIDE SEQUENCE [LARGE SCALE GENOMIC DNA]</scope>
    <source>
        <strain evidence="2">WFUcys</strain>
    </source>
</reference>
<feature type="region of interest" description="Disordered" evidence="1">
    <location>
        <begin position="221"/>
        <end position="329"/>
    </location>
</feature>
<name>A0ABR4Q1P7_9CEST</name>
<accession>A0ABR4Q1P7</accession>
<evidence type="ECO:0000313" key="2">
    <source>
        <dbReference type="EMBL" id="KAL5103483.1"/>
    </source>
</evidence>
<feature type="compositionally biased region" description="Basic residues" evidence="1">
    <location>
        <begin position="266"/>
        <end position="278"/>
    </location>
</feature>
<comment type="caution">
    <text evidence="2">The sequence shown here is derived from an EMBL/GenBank/DDBJ whole genome shotgun (WGS) entry which is preliminary data.</text>
</comment>
<feature type="region of interest" description="Disordered" evidence="1">
    <location>
        <begin position="402"/>
        <end position="425"/>
    </location>
</feature>
<proteinExistence type="predicted"/>
<protein>
    <recommendedName>
        <fullName evidence="4">DUF5733 domain-containing protein</fullName>
    </recommendedName>
</protein>
<gene>
    <name evidence="2" type="ORF">TcWFU_001866</name>
</gene>